<dbReference type="EMBL" id="QGTD01000008">
    <property type="protein sequence ID" value="PWU68527.1"/>
    <property type="molecule type" value="Genomic_DNA"/>
</dbReference>
<evidence type="ECO:0000313" key="3">
    <source>
        <dbReference type="Proteomes" id="UP000245624"/>
    </source>
</evidence>
<organism evidence="2 3">
    <name type="scientific">Gracilibacillus dipsosauri</name>
    <dbReference type="NCBI Taxonomy" id="178340"/>
    <lineage>
        <taxon>Bacteria</taxon>
        <taxon>Bacillati</taxon>
        <taxon>Bacillota</taxon>
        <taxon>Bacilli</taxon>
        <taxon>Bacillales</taxon>
        <taxon>Bacillaceae</taxon>
        <taxon>Gracilibacillus</taxon>
    </lineage>
</organism>
<protein>
    <recommendedName>
        <fullName evidence="4">Competence protein ComGF</fullName>
    </recommendedName>
</protein>
<dbReference type="OrthoDB" id="2361316at2"/>
<name>A0A317KYF9_9BACI</name>
<gene>
    <name evidence="2" type="ORF">DLJ74_08805</name>
</gene>
<keyword evidence="1" id="KW-1133">Transmembrane helix</keyword>
<feature type="transmembrane region" description="Helical" evidence="1">
    <location>
        <begin position="21"/>
        <end position="44"/>
    </location>
</feature>
<reference evidence="2 3" key="1">
    <citation type="submission" date="2018-05" db="EMBL/GenBank/DDBJ databases">
        <title>Genomic analysis of Gracilibacillus dipsosauri DD1 reveals novel features of a salt-tolerant amylase.</title>
        <authorList>
            <person name="Deutch C.E."/>
            <person name="Yang S."/>
        </authorList>
    </citation>
    <scope>NUCLEOTIDE SEQUENCE [LARGE SCALE GENOMIC DNA]</scope>
    <source>
        <strain evidence="2 3">DD1</strain>
    </source>
</reference>
<dbReference type="AlphaFoldDB" id="A0A317KYF9"/>
<evidence type="ECO:0008006" key="4">
    <source>
        <dbReference type="Google" id="ProtNLM"/>
    </source>
</evidence>
<accession>A0A317KYF9</accession>
<sequence length="148" mass="17291">MLKRTMKGYAFMPLSHDQNGFSLVSTLISVFATLLIFFIAGQVFTIISQHKNDKDLEVFQFFHFLEDEWKLADQVKIDHNQLIFEHTNGDKINYSLYQKTIRRQVNGLGHEIMLREVESWNLSRAAMVHLSLVMKGGKQYEKKLIPFP</sequence>
<keyword evidence="1" id="KW-0812">Transmembrane</keyword>
<evidence type="ECO:0000313" key="2">
    <source>
        <dbReference type="EMBL" id="PWU68527.1"/>
    </source>
</evidence>
<dbReference type="RefSeq" id="WP_109984181.1">
    <property type="nucleotide sequence ID" value="NZ_QGTD01000008.1"/>
</dbReference>
<evidence type="ECO:0000256" key="1">
    <source>
        <dbReference type="SAM" id="Phobius"/>
    </source>
</evidence>
<keyword evidence="1" id="KW-0472">Membrane</keyword>
<comment type="caution">
    <text evidence="2">The sequence shown here is derived from an EMBL/GenBank/DDBJ whole genome shotgun (WGS) entry which is preliminary data.</text>
</comment>
<proteinExistence type="predicted"/>
<dbReference type="InterPro" id="IPR016977">
    <property type="entry name" value="ComGF"/>
</dbReference>
<dbReference type="Proteomes" id="UP000245624">
    <property type="component" value="Unassembled WGS sequence"/>
</dbReference>
<dbReference type="Pfam" id="PF15980">
    <property type="entry name" value="ComGF"/>
    <property type="match status" value="1"/>
</dbReference>
<keyword evidence="3" id="KW-1185">Reference proteome</keyword>